<evidence type="ECO:0000313" key="2">
    <source>
        <dbReference type="EMBL" id="GAA0239749.1"/>
    </source>
</evidence>
<keyword evidence="1" id="KW-0732">Signal</keyword>
<gene>
    <name evidence="2" type="ORF">GCM10010492_43640</name>
</gene>
<feature type="signal peptide" evidence="1">
    <location>
        <begin position="1"/>
        <end position="29"/>
    </location>
</feature>
<dbReference type="Proteomes" id="UP001500416">
    <property type="component" value="Unassembled WGS sequence"/>
</dbReference>
<organism evidence="2 3">
    <name type="scientific">Saccharothrix mutabilis subsp. mutabilis</name>
    <dbReference type="NCBI Taxonomy" id="66855"/>
    <lineage>
        <taxon>Bacteria</taxon>
        <taxon>Bacillati</taxon>
        <taxon>Actinomycetota</taxon>
        <taxon>Actinomycetes</taxon>
        <taxon>Pseudonocardiales</taxon>
        <taxon>Pseudonocardiaceae</taxon>
        <taxon>Saccharothrix</taxon>
    </lineage>
</organism>
<feature type="chain" id="PRO_5045747151" evidence="1">
    <location>
        <begin position="30"/>
        <end position="219"/>
    </location>
</feature>
<dbReference type="EMBL" id="BAAABU010000009">
    <property type="protein sequence ID" value="GAA0239749.1"/>
    <property type="molecule type" value="Genomic_DNA"/>
</dbReference>
<comment type="caution">
    <text evidence="2">The sequence shown here is derived from an EMBL/GenBank/DDBJ whole genome shotgun (WGS) entry which is preliminary data.</text>
</comment>
<proteinExistence type="predicted"/>
<accession>A0ABP3DRI0</accession>
<keyword evidence="3" id="KW-1185">Reference proteome</keyword>
<sequence length="219" mass="23871">MITLLKRFGKKSALALAVAGVLGAVALSASDRAPEIVPVAATQADRASLGAETVSALDNLARTGKLTDADRKALAKNRDVARQVVDPAKTKVHEVSTATGGKAGKSGCHRADRYISYKTLLGAKAFEWHKVLHYCWSASGKVTIKERRHYIKNNDGFNYDRGLVSNTQSGKNTPHYASTMQGKVENCIVKYGCIKMNNPYIRIVVNGKKGLPYQIWQRP</sequence>
<dbReference type="RefSeq" id="WP_343935691.1">
    <property type="nucleotide sequence ID" value="NZ_BAAABU010000009.1"/>
</dbReference>
<evidence type="ECO:0000313" key="3">
    <source>
        <dbReference type="Proteomes" id="UP001500416"/>
    </source>
</evidence>
<reference evidence="3" key="1">
    <citation type="journal article" date="2019" name="Int. J. Syst. Evol. Microbiol.">
        <title>The Global Catalogue of Microorganisms (GCM) 10K type strain sequencing project: providing services to taxonomists for standard genome sequencing and annotation.</title>
        <authorList>
            <consortium name="The Broad Institute Genomics Platform"/>
            <consortium name="The Broad Institute Genome Sequencing Center for Infectious Disease"/>
            <person name="Wu L."/>
            <person name="Ma J."/>
        </authorList>
    </citation>
    <scope>NUCLEOTIDE SEQUENCE [LARGE SCALE GENOMIC DNA]</scope>
    <source>
        <strain evidence="3">JCM 3380</strain>
    </source>
</reference>
<evidence type="ECO:0000256" key="1">
    <source>
        <dbReference type="SAM" id="SignalP"/>
    </source>
</evidence>
<name>A0ABP3DRI0_9PSEU</name>
<protein>
    <submittedName>
        <fullName evidence="2">Uncharacterized protein</fullName>
    </submittedName>
</protein>